<dbReference type="EMBL" id="CP002345">
    <property type="protein sequence ID" value="ADQ78599.1"/>
    <property type="molecule type" value="Genomic_DNA"/>
</dbReference>
<dbReference type="HOGENOM" id="CLU_015553_0_3_10"/>
<evidence type="ECO:0000259" key="8">
    <source>
        <dbReference type="Pfam" id="PF14322"/>
    </source>
</evidence>
<dbReference type="Proteomes" id="UP000008718">
    <property type="component" value="Chromosome"/>
</dbReference>
<feature type="signal peptide" evidence="6">
    <location>
        <begin position="1"/>
        <end position="22"/>
    </location>
</feature>
<proteinExistence type="inferred from homology"/>
<accession>E4T1K5</accession>
<comment type="subcellular location">
    <subcellularLocation>
        <location evidence="1">Cell outer membrane</location>
    </subcellularLocation>
</comment>
<name>E4T1K5_PALPW</name>
<dbReference type="Gene3D" id="1.25.40.390">
    <property type="match status" value="1"/>
</dbReference>
<evidence type="ECO:0000313" key="10">
    <source>
        <dbReference type="Proteomes" id="UP000008718"/>
    </source>
</evidence>
<evidence type="ECO:0000256" key="5">
    <source>
        <dbReference type="ARBA" id="ARBA00023237"/>
    </source>
</evidence>
<protein>
    <submittedName>
        <fullName evidence="9">RagB/SusD domain protein</fullName>
    </submittedName>
</protein>
<dbReference type="KEGG" id="ppn:Palpr_0439"/>
<evidence type="ECO:0000256" key="3">
    <source>
        <dbReference type="ARBA" id="ARBA00022729"/>
    </source>
</evidence>
<dbReference type="InterPro" id="IPR011990">
    <property type="entry name" value="TPR-like_helical_dom_sf"/>
</dbReference>
<keyword evidence="5" id="KW-0998">Cell outer membrane</keyword>
<dbReference type="Pfam" id="PF14322">
    <property type="entry name" value="SusD-like_3"/>
    <property type="match status" value="1"/>
</dbReference>
<evidence type="ECO:0000256" key="2">
    <source>
        <dbReference type="ARBA" id="ARBA00006275"/>
    </source>
</evidence>
<reference evidence="9 10" key="2">
    <citation type="journal article" date="2011" name="Stand. Genomic Sci.">
        <title>Complete genome sequence of Paludibacter propionicigenes type strain (WB4).</title>
        <authorList>
            <person name="Gronow S."/>
            <person name="Munk C."/>
            <person name="Lapidus A."/>
            <person name="Nolan M."/>
            <person name="Lucas S."/>
            <person name="Hammon N."/>
            <person name="Deshpande S."/>
            <person name="Cheng J.F."/>
            <person name="Tapia R."/>
            <person name="Han C."/>
            <person name="Goodwin L."/>
            <person name="Pitluck S."/>
            <person name="Liolios K."/>
            <person name="Ivanova N."/>
            <person name="Mavromatis K."/>
            <person name="Mikhailova N."/>
            <person name="Pati A."/>
            <person name="Chen A."/>
            <person name="Palaniappan K."/>
            <person name="Land M."/>
            <person name="Hauser L."/>
            <person name="Chang Y.J."/>
            <person name="Jeffries C.D."/>
            <person name="Brambilla E."/>
            <person name="Rohde M."/>
            <person name="Goker M."/>
            <person name="Detter J.C."/>
            <person name="Woyke T."/>
            <person name="Bristow J."/>
            <person name="Eisen J.A."/>
            <person name="Markowitz V."/>
            <person name="Hugenholtz P."/>
            <person name="Kyrpides N.C."/>
            <person name="Klenk H.P."/>
        </authorList>
    </citation>
    <scope>NUCLEOTIDE SEQUENCE [LARGE SCALE GENOMIC DNA]</scope>
    <source>
        <strain evidence="10">DSM 17365 / JCM 13257 / WB4</strain>
    </source>
</reference>
<dbReference type="PROSITE" id="PS51257">
    <property type="entry name" value="PROKAR_LIPOPROTEIN"/>
    <property type="match status" value="1"/>
</dbReference>
<comment type="similarity">
    <text evidence="2">Belongs to the SusD family.</text>
</comment>
<evidence type="ECO:0000259" key="7">
    <source>
        <dbReference type="Pfam" id="PF07980"/>
    </source>
</evidence>
<evidence type="ECO:0000256" key="6">
    <source>
        <dbReference type="SAM" id="SignalP"/>
    </source>
</evidence>
<keyword evidence="4" id="KW-0472">Membrane</keyword>
<dbReference type="STRING" id="694427.Palpr_0439"/>
<gene>
    <name evidence="9" type="ordered locus">Palpr_0439</name>
</gene>
<evidence type="ECO:0000313" key="9">
    <source>
        <dbReference type="EMBL" id="ADQ78599.1"/>
    </source>
</evidence>
<dbReference type="eggNOG" id="COG1435">
    <property type="taxonomic scope" value="Bacteria"/>
</dbReference>
<keyword evidence="3 6" id="KW-0732">Signal</keyword>
<organism evidence="9 10">
    <name type="scientific">Paludibacter propionicigenes (strain DSM 17365 / JCM 13257 / WB4)</name>
    <dbReference type="NCBI Taxonomy" id="694427"/>
    <lineage>
        <taxon>Bacteria</taxon>
        <taxon>Pseudomonadati</taxon>
        <taxon>Bacteroidota</taxon>
        <taxon>Bacteroidia</taxon>
        <taxon>Bacteroidales</taxon>
        <taxon>Paludibacteraceae</taxon>
        <taxon>Paludibacter</taxon>
    </lineage>
</organism>
<dbReference type="GO" id="GO:0009279">
    <property type="term" value="C:cell outer membrane"/>
    <property type="evidence" value="ECO:0007669"/>
    <property type="project" value="UniProtKB-SubCell"/>
</dbReference>
<feature type="domain" description="SusD-like N-terminal" evidence="8">
    <location>
        <begin position="59"/>
        <end position="205"/>
    </location>
</feature>
<evidence type="ECO:0000256" key="1">
    <source>
        <dbReference type="ARBA" id="ARBA00004442"/>
    </source>
</evidence>
<dbReference type="InterPro" id="IPR033985">
    <property type="entry name" value="SusD-like_N"/>
</dbReference>
<evidence type="ECO:0000256" key="4">
    <source>
        <dbReference type="ARBA" id="ARBA00023136"/>
    </source>
</evidence>
<dbReference type="InterPro" id="IPR012944">
    <property type="entry name" value="SusD_RagB_dom"/>
</dbReference>
<dbReference type="AlphaFoldDB" id="E4T1K5"/>
<reference key="1">
    <citation type="submission" date="2010-11" db="EMBL/GenBank/DDBJ databases">
        <title>The complete genome of Paludibacter propionicigenes DSM 17365.</title>
        <authorList>
            <consortium name="US DOE Joint Genome Institute (JGI-PGF)"/>
            <person name="Lucas S."/>
            <person name="Copeland A."/>
            <person name="Lapidus A."/>
            <person name="Bruce D."/>
            <person name="Goodwin L."/>
            <person name="Pitluck S."/>
            <person name="Kyrpides N."/>
            <person name="Mavromatis K."/>
            <person name="Ivanova N."/>
            <person name="Munk A.C."/>
            <person name="Brettin T."/>
            <person name="Detter J.C."/>
            <person name="Han C."/>
            <person name="Tapia R."/>
            <person name="Land M."/>
            <person name="Hauser L."/>
            <person name="Markowitz V."/>
            <person name="Cheng J.-F."/>
            <person name="Hugenholtz P."/>
            <person name="Woyke T."/>
            <person name="Wu D."/>
            <person name="Gronow S."/>
            <person name="Wellnitz S."/>
            <person name="Brambilla E."/>
            <person name="Klenk H.-P."/>
            <person name="Eisen J.A."/>
        </authorList>
    </citation>
    <scope>NUCLEOTIDE SEQUENCE</scope>
    <source>
        <strain>WB4</strain>
    </source>
</reference>
<dbReference type="RefSeq" id="WP_013443968.1">
    <property type="nucleotide sequence ID" value="NC_014734.1"/>
</dbReference>
<feature type="chain" id="PRO_5003186769" evidence="6">
    <location>
        <begin position="23"/>
        <end position="603"/>
    </location>
</feature>
<dbReference type="Pfam" id="PF07980">
    <property type="entry name" value="SusD_RagB"/>
    <property type="match status" value="1"/>
</dbReference>
<dbReference type="SUPFAM" id="SSF48452">
    <property type="entry name" value="TPR-like"/>
    <property type="match status" value="1"/>
</dbReference>
<feature type="domain" description="RagB/SusD" evidence="7">
    <location>
        <begin position="333"/>
        <end position="603"/>
    </location>
</feature>
<keyword evidence="10" id="KW-1185">Reference proteome</keyword>
<sequence>MNRNIFVILILAVLFVSCSDVLDPSLENNQGKNTTYVNPNFGYSLIVNGYDRVPLNNWSFNDVATDDAVTNDPSNNYLKMATGQLTSSNNAVDMWTNCNTGIQYMNIFISEVNKMKFTEDAQGDMMYKDRMRGEAYGLRALLMYHLLRAHAGWVNGKLLGFPIFLTEQASGSNFNLPRADFNTCMTQIYQDLDSAKSLLPTTYTDITSTGIPAKYVSAGITDYTKYNRVFGVKFLGLMSGLISQAVRAQAALLAASPAFNDGSANGSNGTWETAAVAAAQIINLKGGIAGFPAYPAAWFTNGTSWYNNSAEISSLNNGTNPPEMLWREGIQGANNTLETNNFPPSLNGNGRINPTENLVEAFPDKNGYPITNTASVYSSANPYANRDPRLLNYIVVHGSKAGVPNVPINIASGNDAVNNIATSTRTGYYMRKLLRQDVNKAPNINSTQIHYVPKIRYTEIYLIYAEAANEAWGPLADPKGYGYSAYDVIKAIRKRALGIATDPYLESIKSDPAAMRQLIHNERRLELCFEGFRFWDLRRWKVTLPELSAPALGITVTGTTSAYTISTPATVETRQYNDKKYYYGPVPYGETVKWSNLLQNDGW</sequence>